<keyword evidence="13" id="KW-1185">Reference proteome</keyword>
<evidence type="ECO:0000256" key="2">
    <source>
        <dbReference type="ARBA" id="ARBA00011903"/>
    </source>
</evidence>
<proteinExistence type="inferred from homology"/>
<dbReference type="EMBL" id="DYWI01000190">
    <property type="protein sequence ID" value="HJF66348.1"/>
    <property type="molecule type" value="Genomic_DNA"/>
</dbReference>
<dbReference type="AlphaFoldDB" id="A0A3N0ARW5"/>
<dbReference type="GO" id="GO:0005886">
    <property type="term" value="C:plasma membrane"/>
    <property type="evidence" value="ECO:0007669"/>
    <property type="project" value="TreeGrafter"/>
</dbReference>
<keyword evidence="3" id="KW-0808">Transferase</keyword>
<dbReference type="OrthoDB" id="9812433at2"/>
<dbReference type="SUPFAM" id="SSF52540">
    <property type="entry name" value="P-loop containing nucleoside triphosphate hydrolases"/>
    <property type="match status" value="1"/>
</dbReference>
<dbReference type="GO" id="GO:0004715">
    <property type="term" value="F:non-membrane spanning protein tyrosine kinase activity"/>
    <property type="evidence" value="ECO:0007669"/>
    <property type="project" value="UniProtKB-EC"/>
</dbReference>
<comment type="catalytic activity">
    <reaction evidence="8">
        <text>L-tyrosyl-[protein] + ATP = O-phospho-L-tyrosyl-[protein] + ADP + H(+)</text>
        <dbReference type="Rhea" id="RHEA:10596"/>
        <dbReference type="Rhea" id="RHEA-COMP:10136"/>
        <dbReference type="Rhea" id="RHEA-COMP:20101"/>
        <dbReference type="ChEBI" id="CHEBI:15378"/>
        <dbReference type="ChEBI" id="CHEBI:30616"/>
        <dbReference type="ChEBI" id="CHEBI:46858"/>
        <dbReference type="ChEBI" id="CHEBI:61978"/>
        <dbReference type="ChEBI" id="CHEBI:456216"/>
        <dbReference type="EC" id="2.7.10.2"/>
    </reaction>
</comment>
<feature type="compositionally biased region" description="Low complexity" evidence="9">
    <location>
        <begin position="235"/>
        <end position="253"/>
    </location>
</feature>
<evidence type="ECO:0000313" key="13">
    <source>
        <dbReference type="Proteomes" id="UP000269591"/>
    </source>
</evidence>
<dbReference type="PANTHER" id="PTHR32309">
    <property type="entry name" value="TYROSINE-PROTEIN KINASE"/>
    <property type="match status" value="1"/>
</dbReference>
<evidence type="ECO:0000256" key="8">
    <source>
        <dbReference type="ARBA" id="ARBA00051245"/>
    </source>
</evidence>
<keyword evidence="7" id="KW-0829">Tyrosine-protein kinase</keyword>
<sequence length="263" mass="28359">MARKKGGADKLVVQNAAKTLLANIRFASVDNPIRTLVITSSVPNEGKTTVAVNLAQAIATSGKRVLLVECDMRRRSVADMIGAHAKAGLYAVLSDQVRWENAVVATGQQNMDFLDAEPHIPNPADIISSKRFARLVQILEDAYDYVIFDTPPVGTFVDAAILSTMVDGTALVVRDNFTKRDEVVHAFEQLKKAEANILGVILNGCETETSEYYYAYYTKDGKRVKKGHSGGHSAGAGDAAPDADFAVDAPMPAQRGRGRHGIN</sequence>
<organism evidence="12 13">
    <name type="scientific">Slackia equolifaciens</name>
    <dbReference type="NCBI Taxonomy" id="498718"/>
    <lineage>
        <taxon>Bacteria</taxon>
        <taxon>Bacillati</taxon>
        <taxon>Actinomycetota</taxon>
        <taxon>Coriobacteriia</taxon>
        <taxon>Eggerthellales</taxon>
        <taxon>Eggerthellaceae</taxon>
        <taxon>Slackia</taxon>
    </lineage>
</organism>
<reference evidence="11" key="4">
    <citation type="submission" date="2021-09" db="EMBL/GenBank/DDBJ databases">
        <authorList>
            <person name="Gilroy R."/>
        </authorList>
    </citation>
    <scope>NUCLEOTIDE SEQUENCE</scope>
    <source>
        <strain evidence="11">ChiGjej6B6-11269</strain>
    </source>
</reference>
<keyword evidence="5 11" id="KW-0418">Kinase</keyword>
<evidence type="ECO:0000256" key="1">
    <source>
        <dbReference type="ARBA" id="ARBA00007316"/>
    </source>
</evidence>
<dbReference type="Proteomes" id="UP000786989">
    <property type="component" value="Unassembled WGS sequence"/>
</dbReference>
<dbReference type="InterPro" id="IPR005702">
    <property type="entry name" value="Wzc-like_C"/>
</dbReference>
<reference evidence="11" key="3">
    <citation type="journal article" date="2021" name="PeerJ">
        <title>Extensive microbial diversity within the chicken gut microbiome revealed by metagenomics and culture.</title>
        <authorList>
            <person name="Gilroy R."/>
            <person name="Ravi A."/>
            <person name="Getino M."/>
            <person name="Pursley I."/>
            <person name="Horton D.L."/>
            <person name="Alikhan N.F."/>
            <person name="Baker D."/>
            <person name="Gharbi K."/>
            <person name="Hall N."/>
            <person name="Watson M."/>
            <person name="Adriaenssens E.M."/>
            <person name="Foster-Nyarko E."/>
            <person name="Jarju S."/>
            <person name="Secka A."/>
            <person name="Antonio M."/>
            <person name="Oren A."/>
            <person name="Chaudhuri R.R."/>
            <person name="La Ragione R."/>
            <person name="Hildebrand F."/>
            <person name="Pallen M.J."/>
        </authorList>
    </citation>
    <scope>NUCLEOTIDE SEQUENCE</scope>
    <source>
        <strain evidence="11">ChiGjej6B6-11269</strain>
    </source>
</reference>
<dbReference type="InterPro" id="IPR027417">
    <property type="entry name" value="P-loop_NTPase"/>
</dbReference>
<dbReference type="InterPro" id="IPR050445">
    <property type="entry name" value="Bact_polysacc_biosynth/exp"/>
</dbReference>
<name>A0A3N0ARW5_9ACTN</name>
<feature type="domain" description="AAA" evidence="10">
    <location>
        <begin position="46"/>
        <end position="162"/>
    </location>
</feature>
<reference evidence="13" key="1">
    <citation type="submission" date="2018-05" db="EMBL/GenBank/DDBJ databases">
        <title>Genome Sequencing of selected type strains of the family Eggerthellaceae.</title>
        <authorList>
            <person name="Danylec N."/>
            <person name="Stoll D.A."/>
            <person name="Doetsch A."/>
            <person name="Huch M."/>
        </authorList>
    </citation>
    <scope>NUCLEOTIDE SEQUENCE [LARGE SCALE GENOMIC DNA]</scope>
    <source>
        <strain evidence="13">DSM 24851</strain>
    </source>
</reference>
<comment type="similarity">
    <text evidence="1">Belongs to the CpsD/CapB family.</text>
</comment>
<feature type="region of interest" description="Disordered" evidence="9">
    <location>
        <begin position="227"/>
        <end position="263"/>
    </location>
</feature>
<dbReference type="Proteomes" id="UP000269591">
    <property type="component" value="Unassembled WGS sequence"/>
</dbReference>
<accession>A0A3N0ARW5</accession>
<dbReference type="Pfam" id="PF13614">
    <property type="entry name" value="AAA_31"/>
    <property type="match status" value="1"/>
</dbReference>
<evidence type="ECO:0000256" key="6">
    <source>
        <dbReference type="ARBA" id="ARBA00022840"/>
    </source>
</evidence>
<gene>
    <name evidence="12" type="ORF">DMP06_11110</name>
    <name evidence="11" type="ORF">K8U77_09585</name>
</gene>
<dbReference type="NCBIfam" id="TIGR01007">
    <property type="entry name" value="eps_fam"/>
    <property type="match status" value="1"/>
</dbReference>
<comment type="caution">
    <text evidence="12">The sequence shown here is derived from an EMBL/GenBank/DDBJ whole genome shotgun (WGS) entry which is preliminary data.</text>
</comment>
<evidence type="ECO:0000313" key="12">
    <source>
        <dbReference type="EMBL" id="RNL37319.1"/>
    </source>
</evidence>
<keyword evidence="6" id="KW-0067">ATP-binding</keyword>
<reference evidence="12" key="2">
    <citation type="journal article" date="2019" name="Microbiol. Resour. Announc.">
        <title>Draft Genome Sequences of Type Strains of Gordonibacter faecihominis, Paraeggerthella hongkongensis, Parvibacter caecicola,Slackia equolifaciens, Slackia faecicanis, and Slackia isoflavoniconvertens.</title>
        <authorList>
            <person name="Danylec N."/>
            <person name="Stoll D.A."/>
            <person name="Dotsch A."/>
            <person name="Huch M."/>
        </authorList>
    </citation>
    <scope>NUCLEOTIDE SEQUENCE</scope>
    <source>
        <strain evidence="12">DSM 24851</strain>
    </source>
</reference>
<evidence type="ECO:0000256" key="5">
    <source>
        <dbReference type="ARBA" id="ARBA00022777"/>
    </source>
</evidence>
<dbReference type="EC" id="2.7.10.2" evidence="2"/>
<evidence type="ECO:0000313" key="11">
    <source>
        <dbReference type="EMBL" id="HJF66348.1"/>
    </source>
</evidence>
<dbReference type="GO" id="GO:0005524">
    <property type="term" value="F:ATP binding"/>
    <property type="evidence" value="ECO:0007669"/>
    <property type="project" value="UniProtKB-KW"/>
</dbReference>
<evidence type="ECO:0000256" key="7">
    <source>
        <dbReference type="ARBA" id="ARBA00023137"/>
    </source>
</evidence>
<evidence type="ECO:0000256" key="3">
    <source>
        <dbReference type="ARBA" id="ARBA00022679"/>
    </source>
</evidence>
<dbReference type="CDD" id="cd05387">
    <property type="entry name" value="BY-kinase"/>
    <property type="match status" value="1"/>
</dbReference>
<dbReference type="InterPro" id="IPR025669">
    <property type="entry name" value="AAA_dom"/>
</dbReference>
<evidence type="ECO:0000256" key="4">
    <source>
        <dbReference type="ARBA" id="ARBA00022741"/>
    </source>
</evidence>
<evidence type="ECO:0000259" key="10">
    <source>
        <dbReference type="Pfam" id="PF13614"/>
    </source>
</evidence>
<evidence type="ECO:0000256" key="9">
    <source>
        <dbReference type="SAM" id="MobiDB-lite"/>
    </source>
</evidence>
<protein>
    <recommendedName>
        <fullName evidence="2">non-specific protein-tyrosine kinase</fullName>
        <ecNumber evidence="2">2.7.10.2</ecNumber>
    </recommendedName>
</protein>
<dbReference type="EMBL" id="QIBX01000032">
    <property type="protein sequence ID" value="RNL37319.1"/>
    <property type="molecule type" value="Genomic_DNA"/>
</dbReference>
<keyword evidence="4" id="KW-0547">Nucleotide-binding</keyword>
<dbReference type="RefSeq" id="WP_123209794.1">
    <property type="nucleotide sequence ID" value="NZ_JBHTHO010000057.1"/>
</dbReference>
<dbReference type="Gene3D" id="3.40.50.300">
    <property type="entry name" value="P-loop containing nucleotide triphosphate hydrolases"/>
    <property type="match status" value="1"/>
</dbReference>
<dbReference type="PANTHER" id="PTHR32309:SF13">
    <property type="entry name" value="FERRIC ENTEROBACTIN TRANSPORT PROTEIN FEPE"/>
    <property type="match status" value="1"/>
</dbReference>